<proteinExistence type="predicted"/>
<sequence>MRFINLSYLVLILKQPFDKCTNILDGRLRKGNREQQKENGTGCSCPNDQYKACRFGSLTSLCSFSTPASSKLTPLHVAKNLTI</sequence>
<dbReference type="AlphaFoldDB" id="A6HAI5"/>
<dbReference type="EMBL" id="CH473947">
    <property type="protein sequence ID" value="EDM03042.1"/>
    <property type="molecule type" value="Genomic_DNA"/>
</dbReference>
<evidence type="ECO:0000313" key="1">
    <source>
        <dbReference type="EMBL" id="EDM03042.1"/>
    </source>
</evidence>
<protein>
    <submittedName>
        <fullName evidence="1">RCG61796</fullName>
    </submittedName>
</protein>
<evidence type="ECO:0000313" key="2">
    <source>
        <dbReference type="Proteomes" id="UP000234681"/>
    </source>
</evidence>
<reference evidence="2" key="1">
    <citation type="submission" date="2005-09" db="EMBL/GenBank/DDBJ databases">
        <authorList>
            <person name="Mural R.J."/>
            <person name="Li P.W."/>
            <person name="Adams M.D."/>
            <person name="Amanatides P.G."/>
            <person name="Baden-Tillson H."/>
            <person name="Barnstead M."/>
            <person name="Chin S.H."/>
            <person name="Dew I."/>
            <person name="Evans C.A."/>
            <person name="Ferriera S."/>
            <person name="Flanigan M."/>
            <person name="Fosler C."/>
            <person name="Glodek A."/>
            <person name="Gu Z."/>
            <person name="Holt R.A."/>
            <person name="Jennings D."/>
            <person name="Kraft C.L."/>
            <person name="Lu F."/>
            <person name="Nguyen T."/>
            <person name="Nusskern D.R."/>
            <person name="Pfannkoch C.M."/>
            <person name="Sitter C."/>
            <person name="Sutton G.G."/>
            <person name="Venter J.C."/>
            <person name="Wang Z."/>
            <person name="Woodage T."/>
            <person name="Zheng X.H."/>
            <person name="Zhong F."/>
        </authorList>
    </citation>
    <scope>NUCLEOTIDE SEQUENCE [LARGE SCALE GENOMIC DNA]</scope>
    <source>
        <strain>BN</strain>
        <strain evidence="2">Sprague-Dawley</strain>
    </source>
</reference>
<name>A6HAI5_RAT</name>
<organism evidence="1 2">
    <name type="scientific">Rattus norvegicus</name>
    <name type="common">Rat</name>
    <dbReference type="NCBI Taxonomy" id="10116"/>
    <lineage>
        <taxon>Eukaryota</taxon>
        <taxon>Metazoa</taxon>
        <taxon>Chordata</taxon>
        <taxon>Craniata</taxon>
        <taxon>Vertebrata</taxon>
        <taxon>Euteleostomi</taxon>
        <taxon>Mammalia</taxon>
        <taxon>Eutheria</taxon>
        <taxon>Euarchontoglires</taxon>
        <taxon>Glires</taxon>
        <taxon>Rodentia</taxon>
        <taxon>Myomorpha</taxon>
        <taxon>Muroidea</taxon>
        <taxon>Muridae</taxon>
        <taxon>Murinae</taxon>
        <taxon>Rattus</taxon>
    </lineage>
</organism>
<gene>
    <name evidence="1" type="ORF">rCG_61796</name>
</gene>
<dbReference type="Proteomes" id="UP000234681">
    <property type="component" value="Chromosome 6"/>
</dbReference>
<accession>A6HAI5</accession>